<dbReference type="EMBL" id="CP072800">
    <property type="protein sequence ID" value="QTR50690.1"/>
    <property type="molecule type" value="Genomic_DNA"/>
</dbReference>
<keyword evidence="2 3" id="KW-0961">Cell wall biogenesis/degradation</keyword>
<evidence type="ECO:0000259" key="6">
    <source>
        <dbReference type="Pfam" id="PF03330"/>
    </source>
</evidence>
<feature type="region of interest" description="Disordered" evidence="5">
    <location>
        <begin position="1"/>
        <end position="30"/>
    </location>
</feature>
<dbReference type="EC" id="4.2.2.-" evidence="3"/>
<evidence type="ECO:0000256" key="5">
    <source>
        <dbReference type="SAM" id="MobiDB-lite"/>
    </source>
</evidence>
<name>A0ABX7X495_9GAMM</name>
<proteinExistence type="inferred from homology"/>
<dbReference type="InterPro" id="IPR009009">
    <property type="entry name" value="RlpA-like_DPBB"/>
</dbReference>
<comment type="function">
    <text evidence="3">Lytic transglycosylase with a strong preference for naked glycan strands that lack stem peptides.</text>
</comment>
<reference evidence="7 8" key="1">
    <citation type="submission" date="2021-04" db="EMBL/GenBank/DDBJ databases">
        <title>Genomics, taxonomy and metabolism of representatives of sulfur bacteria of the genus Thiothrix: Thiothrix fructosivorans QT, Thiothrix unzii A1T and three new species, Thiothrix subterranea sp. nov., Thiothrix litoralis sp. nov. and 'Candidatus Thiothrix anitrata' sp. nov.</title>
        <authorList>
            <person name="Ravin N.V."/>
            <person name="Smolyakov D."/>
            <person name="Rudenko T.S."/>
            <person name="Mardanov A.V."/>
            <person name="Beletsky A.V."/>
            <person name="Markov N.D."/>
            <person name="Fomenkov A.I."/>
            <person name="Roberts R.J."/>
            <person name="Karnachuk O.V."/>
            <person name="Novikov A."/>
            <person name="Grabovich M.Y."/>
        </authorList>
    </citation>
    <scope>NUCLEOTIDE SEQUENCE [LARGE SCALE GENOMIC DNA]</scope>
    <source>
        <strain evidence="7 8">A52</strain>
    </source>
</reference>
<evidence type="ECO:0000313" key="7">
    <source>
        <dbReference type="EMBL" id="QTR50690.1"/>
    </source>
</evidence>
<comment type="similarity">
    <text evidence="3 4">Belongs to the RlpA family.</text>
</comment>
<evidence type="ECO:0000256" key="4">
    <source>
        <dbReference type="RuleBase" id="RU003495"/>
    </source>
</evidence>
<organism evidence="7 8">
    <name type="scientific">Candidatus Thiothrix anitrata</name>
    <dbReference type="NCBI Taxonomy" id="2823902"/>
    <lineage>
        <taxon>Bacteria</taxon>
        <taxon>Pseudomonadati</taxon>
        <taxon>Pseudomonadota</taxon>
        <taxon>Gammaproteobacteria</taxon>
        <taxon>Thiotrichales</taxon>
        <taxon>Thiotrichaceae</taxon>
        <taxon>Thiothrix</taxon>
    </lineage>
</organism>
<dbReference type="InterPro" id="IPR012997">
    <property type="entry name" value="RplA"/>
</dbReference>
<dbReference type="PANTHER" id="PTHR34183:SF8">
    <property type="entry name" value="ENDOLYTIC PEPTIDOGLYCAN TRANSGLYCOSYLASE RLPA-RELATED"/>
    <property type="match status" value="1"/>
</dbReference>
<dbReference type="InterPro" id="IPR036908">
    <property type="entry name" value="RlpA-like_sf"/>
</dbReference>
<dbReference type="Gene3D" id="2.40.40.10">
    <property type="entry name" value="RlpA-like domain"/>
    <property type="match status" value="1"/>
</dbReference>
<protein>
    <recommendedName>
        <fullName evidence="3">Endolytic peptidoglycan transglycosylase RlpA</fullName>
        <ecNumber evidence="3">4.2.2.-</ecNumber>
    </recommendedName>
</protein>
<sequence length="129" mass="14270">MPGSSNYEQAIPDSYQAQAEPETKTTKKRQARYLHTGTASYYGDKFHGRRTASGERFDQNAFTSAHGSLPFGSKVRVTNLRNNKSVEVKINDRGGFHKYGRIIDLSKAAAQRIGMMGTGTAKVKVEVLE</sequence>
<gene>
    <name evidence="3" type="primary">rlpA</name>
    <name evidence="7" type="ORF">J8380_03735</name>
</gene>
<dbReference type="HAMAP" id="MF_02071">
    <property type="entry name" value="RlpA"/>
    <property type="match status" value="1"/>
</dbReference>
<dbReference type="CDD" id="cd22268">
    <property type="entry name" value="DPBB_RlpA-like"/>
    <property type="match status" value="1"/>
</dbReference>
<evidence type="ECO:0000256" key="1">
    <source>
        <dbReference type="ARBA" id="ARBA00023239"/>
    </source>
</evidence>
<evidence type="ECO:0000256" key="3">
    <source>
        <dbReference type="HAMAP-Rule" id="MF_02071"/>
    </source>
</evidence>
<dbReference type="NCBIfam" id="TIGR00413">
    <property type="entry name" value="rlpA"/>
    <property type="match status" value="1"/>
</dbReference>
<keyword evidence="8" id="KW-1185">Reference proteome</keyword>
<dbReference type="InterPro" id="IPR034718">
    <property type="entry name" value="RlpA"/>
</dbReference>
<dbReference type="PANTHER" id="PTHR34183">
    <property type="entry name" value="ENDOLYTIC PEPTIDOGLYCAN TRANSGLYCOSYLASE RLPA"/>
    <property type="match status" value="1"/>
</dbReference>
<dbReference type="SUPFAM" id="SSF50685">
    <property type="entry name" value="Barwin-like endoglucanases"/>
    <property type="match status" value="1"/>
</dbReference>
<dbReference type="Proteomes" id="UP000672027">
    <property type="component" value="Chromosome"/>
</dbReference>
<accession>A0ABX7X495</accession>
<dbReference type="Pfam" id="PF03330">
    <property type="entry name" value="DPBB_1"/>
    <property type="match status" value="1"/>
</dbReference>
<feature type="domain" description="RlpA-like protein double-psi beta-barrel" evidence="6">
    <location>
        <begin position="36"/>
        <end position="125"/>
    </location>
</feature>
<evidence type="ECO:0000256" key="2">
    <source>
        <dbReference type="ARBA" id="ARBA00023316"/>
    </source>
</evidence>
<keyword evidence="1 3" id="KW-0456">Lyase</keyword>
<evidence type="ECO:0000313" key="8">
    <source>
        <dbReference type="Proteomes" id="UP000672027"/>
    </source>
</evidence>
<dbReference type="RefSeq" id="WP_210228445.1">
    <property type="nucleotide sequence ID" value="NZ_CP072800.1"/>
</dbReference>